<dbReference type="PANTHER" id="PTHR34722">
    <property type="entry name" value="HOMOLOG OF ODR-2 (TWO)-RELATED"/>
    <property type="match status" value="1"/>
</dbReference>
<dbReference type="Pfam" id="PF06579">
    <property type="entry name" value="Ly-6_related"/>
    <property type="match status" value="1"/>
</dbReference>
<accession>A0AAE9D554</accession>
<organism evidence="2 3">
    <name type="scientific">Caenorhabditis briggsae</name>
    <dbReference type="NCBI Taxonomy" id="6238"/>
    <lineage>
        <taxon>Eukaryota</taxon>
        <taxon>Metazoa</taxon>
        <taxon>Ecdysozoa</taxon>
        <taxon>Nematoda</taxon>
        <taxon>Chromadorea</taxon>
        <taxon>Rhabditida</taxon>
        <taxon>Rhabditina</taxon>
        <taxon>Rhabditomorpha</taxon>
        <taxon>Rhabditoidea</taxon>
        <taxon>Rhabditidae</taxon>
        <taxon>Peloderinae</taxon>
        <taxon>Caenorhabditis</taxon>
    </lineage>
</organism>
<dbReference type="Proteomes" id="UP000827892">
    <property type="component" value="Chromosome IV"/>
</dbReference>
<evidence type="ECO:0000256" key="1">
    <source>
        <dbReference type="SAM" id="Phobius"/>
    </source>
</evidence>
<dbReference type="PANTHER" id="PTHR34722:SF2">
    <property type="entry name" value="HOMOLOG OF ODR-2 (TWO)"/>
    <property type="match status" value="1"/>
</dbReference>
<keyword evidence="1" id="KW-0472">Membrane</keyword>
<evidence type="ECO:0000313" key="2">
    <source>
        <dbReference type="EMBL" id="ULT94293.1"/>
    </source>
</evidence>
<name>A0AAE9D554_CAEBR</name>
<feature type="transmembrane region" description="Helical" evidence="1">
    <location>
        <begin position="243"/>
        <end position="264"/>
    </location>
</feature>
<dbReference type="InterPro" id="IPR010558">
    <property type="entry name" value="Ly-6-related"/>
</dbReference>
<proteinExistence type="predicted"/>
<dbReference type="EMBL" id="CP090894">
    <property type="protein sequence ID" value="ULT94293.1"/>
    <property type="molecule type" value="Genomic_DNA"/>
</dbReference>
<reference evidence="2 3" key="1">
    <citation type="submission" date="2022-05" db="EMBL/GenBank/DDBJ databases">
        <title>Chromosome-level reference genomes for two strains of Caenorhabditis briggsae: an improved platform for comparative genomics.</title>
        <authorList>
            <person name="Stevens L."/>
            <person name="Andersen E.C."/>
        </authorList>
    </citation>
    <scope>NUCLEOTIDE SEQUENCE [LARGE SCALE GENOMIC DNA]</scope>
    <source>
        <strain evidence="2">QX1410_ONT</strain>
        <tissue evidence="2">Whole-organism</tissue>
    </source>
</reference>
<gene>
    <name evidence="2" type="ORF">L3Y34_003636</name>
</gene>
<keyword evidence="1" id="KW-1133">Transmembrane helix</keyword>
<dbReference type="AlphaFoldDB" id="A0AAE9D554"/>
<evidence type="ECO:0000313" key="3">
    <source>
        <dbReference type="Proteomes" id="UP000827892"/>
    </source>
</evidence>
<keyword evidence="1" id="KW-0812">Transmembrane</keyword>
<sequence>MASCETSELRNDSAANRLAAKRPGAKLTINFEVIKDVVETPLAFPFPQKNPGPSNVLSSRISYVLAMRVLRVLFRMITSSLLLLFYLHPPPPIQAYSSSSSGSSSSSSSSQRCYSCMSRYYGATWQFAGYSRIYQEPRAFTDHCRDPQARGADVPSTYCEEKANCVTLIEELKIGTGARGYIRGCWGSVLLFGFNRTGTVGALAEHSFCHTFNLTQLVSGGRPEESSINVCSCRGSLCNGSTINASSTIFSFSHFLLAILIVILKSLN</sequence>
<protein>
    <submittedName>
        <fullName evidence="2">Uncharacterized protein</fullName>
    </submittedName>
</protein>